<evidence type="ECO:0000256" key="2">
    <source>
        <dbReference type="SAM" id="SignalP"/>
    </source>
</evidence>
<feature type="domain" description="Putative Flp pilus-assembly TadG-like N-terminal" evidence="3">
    <location>
        <begin position="3"/>
        <end position="36"/>
    </location>
</feature>
<evidence type="ECO:0000259" key="3">
    <source>
        <dbReference type="Pfam" id="PF13400"/>
    </source>
</evidence>
<sequence>MGLIALALAFFAVGQAGASRNDTQSGADAAALAAAQEARELFRDELVNGIADPDFLRKIFDGELFGSTAGGCAAAASFAQKNGTALDGCDPLGGDRWGYTVYVIAQEPLGDNILPGTEGWSAKATATAVVLPRCTFEAPDEEPPPEGSEGEEVEPNPSTSPPDEPILTGTLDCDGEDFELDPESLDSLPDMSELFTVRLAED</sequence>
<feature type="compositionally biased region" description="Acidic residues" evidence="1">
    <location>
        <begin position="138"/>
        <end position="154"/>
    </location>
</feature>
<feature type="chain" id="PRO_5047254025" evidence="2">
    <location>
        <begin position="19"/>
        <end position="202"/>
    </location>
</feature>
<feature type="region of interest" description="Disordered" evidence="1">
    <location>
        <begin position="136"/>
        <end position="187"/>
    </location>
</feature>
<keyword evidence="2" id="KW-0732">Signal</keyword>
<evidence type="ECO:0000313" key="5">
    <source>
        <dbReference type="Proteomes" id="UP001431429"/>
    </source>
</evidence>
<proteinExistence type="predicted"/>
<gene>
    <name evidence="4" type="ORF">NBG84_12855</name>
</gene>
<comment type="caution">
    <text evidence="4">The sequence shown here is derived from an EMBL/GenBank/DDBJ whole genome shotgun (WGS) entry which is preliminary data.</text>
</comment>
<keyword evidence="5" id="KW-1185">Reference proteome</keyword>
<feature type="signal peptide" evidence="2">
    <location>
        <begin position="1"/>
        <end position="18"/>
    </location>
</feature>
<name>A0ABT0UKM4_9ACTN</name>
<dbReference type="InterPro" id="IPR028087">
    <property type="entry name" value="Tad_N"/>
</dbReference>
<dbReference type="Pfam" id="PF13400">
    <property type="entry name" value="Tad"/>
    <property type="match status" value="1"/>
</dbReference>
<organism evidence="4 5">
    <name type="scientific">Streptomyces albipurpureus</name>
    <dbReference type="NCBI Taxonomy" id="2897419"/>
    <lineage>
        <taxon>Bacteria</taxon>
        <taxon>Bacillati</taxon>
        <taxon>Actinomycetota</taxon>
        <taxon>Actinomycetes</taxon>
        <taxon>Kitasatosporales</taxon>
        <taxon>Streptomycetaceae</taxon>
        <taxon>Streptomyces</taxon>
    </lineage>
</organism>
<reference evidence="4" key="1">
    <citation type="submission" date="2022-06" db="EMBL/GenBank/DDBJ databases">
        <title>Genome public.</title>
        <authorList>
            <person name="Sun Q."/>
        </authorList>
    </citation>
    <scope>NUCLEOTIDE SEQUENCE</scope>
    <source>
        <strain evidence="4">CWNU-1</strain>
    </source>
</reference>
<evidence type="ECO:0000313" key="4">
    <source>
        <dbReference type="EMBL" id="MCM2389173.1"/>
    </source>
</evidence>
<dbReference type="EMBL" id="JAMQAW010000010">
    <property type="protein sequence ID" value="MCM2389173.1"/>
    <property type="molecule type" value="Genomic_DNA"/>
</dbReference>
<accession>A0ABT0UKM4</accession>
<feature type="compositionally biased region" description="Acidic residues" evidence="1">
    <location>
        <begin position="173"/>
        <end position="184"/>
    </location>
</feature>
<dbReference type="Proteomes" id="UP001431429">
    <property type="component" value="Unassembled WGS sequence"/>
</dbReference>
<protein>
    <submittedName>
        <fullName evidence="4">Pilus assembly protein TadG-related protein</fullName>
    </submittedName>
</protein>
<evidence type="ECO:0000256" key="1">
    <source>
        <dbReference type="SAM" id="MobiDB-lite"/>
    </source>
</evidence>